<dbReference type="VEuPathDB" id="VectorBase:GMOY010289"/>
<dbReference type="SUPFAM" id="SSF52540">
    <property type="entry name" value="P-loop containing nucleoside triphosphate hydrolases"/>
    <property type="match status" value="1"/>
</dbReference>
<reference evidence="1" key="1">
    <citation type="submission" date="2020-05" db="UniProtKB">
        <authorList>
            <consortium name="EnsemblMetazoa"/>
        </authorList>
    </citation>
    <scope>IDENTIFICATION</scope>
    <source>
        <strain evidence="1">Yale</strain>
    </source>
</reference>
<name>A0A1B0GAF4_GLOMM</name>
<protein>
    <submittedName>
        <fullName evidence="1">Uncharacterized protein</fullName>
    </submittedName>
</protein>
<dbReference type="Proteomes" id="UP000092444">
    <property type="component" value="Unassembled WGS sequence"/>
</dbReference>
<dbReference type="AlphaFoldDB" id="A0A1B0GAF4"/>
<organism evidence="1 2">
    <name type="scientific">Glossina morsitans morsitans</name>
    <name type="common">Savannah tsetse fly</name>
    <dbReference type="NCBI Taxonomy" id="37546"/>
    <lineage>
        <taxon>Eukaryota</taxon>
        <taxon>Metazoa</taxon>
        <taxon>Ecdysozoa</taxon>
        <taxon>Arthropoda</taxon>
        <taxon>Hexapoda</taxon>
        <taxon>Insecta</taxon>
        <taxon>Pterygota</taxon>
        <taxon>Neoptera</taxon>
        <taxon>Endopterygota</taxon>
        <taxon>Diptera</taxon>
        <taxon>Brachycera</taxon>
        <taxon>Muscomorpha</taxon>
        <taxon>Hippoboscoidea</taxon>
        <taxon>Glossinidae</taxon>
        <taxon>Glossina</taxon>
    </lineage>
</organism>
<dbReference type="EnsemblMetazoa" id="GMOY010289-RA">
    <property type="protein sequence ID" value="GMOY010289-PA"/>
    <property type="gene ID" value="GMOY010289"/>
</dbReference>
<dbReference type="STRING" id="37546.A0A1B0GAF4"/>
<dbReference type="EMBL" id="CCAG010004453">
    <property type="status" value="NOT_ANNOTATED_CDS"/>
    <property type="molecule type" value="Genomic_DNA"/>
</dbReference>
<sequence>MKSRILFAVVLLNKTDDPAVNWDEIRHNELKDELRLPYLKKLGCMSMKDLIFMPCSALSSTGQRDPISRSICP</sequence>
<evidence type="ECO:0000313" key="2">
    <source>
        <dbReference type="Proteomes" id="UP000092444"/>
    </source>
</evidence>
<dbReference type="Gene3D" id="3.40.50.300">
    <property type="entry name" value="P-loop containing nucleotide triphosphate hydrolases"/>
    <property type="match status" value="1"/>
</dbReference>
<proteinExistence type="predicted"/>
<dbReference type="InterPro" id="IPR027417">
    <property type="entry name" value="P-loop_NTPase"/>
</dbReference>
<evidence type="ECO:0000313" key="1">
    <source>
        <dbReference type="EnsemblMetazoa" id="GMOY010289-PA"/>
    </source>
</evidence>
<keyword evidence="2" id="KW-1185">Reference proteome</keyword>
<accession>A0A1B0GAF4</accession>